<name>A0ACC2NCD8_9HYME</name>
<comment type="caution">
    <text evidence="1">The sequence shown here is derived from an EMBL/GenBank/DDBJ whole genome shotgun (WGS) entry which is preliminary data.</text>
</comment>
<gene>
    <name evidence="1" type="ORF">QAD02_010392</name>
</gene>
<dbReference type="EMBL" id="CM056744">
    <property type="protein sequence ID" value="KAJ8668729.1"/>
    <property type="molecule type" value="Genomic_DNA"/>
</dbReference>
<proteinExistence type="predicted"/>
<evidence type="ECO:0000313" key="1">
    <source>
        <dbReference type="EMBL" id="KAJ8668729.1"/>
    </source>
</evidence>
<accession>A0ACC2NCD8</accession>
<reference evidence="1" key="1">
    <citation type="submission" date="2023-04" db="EMBL/GenBank/DDBJ databases">
        <title>A chromosome-level genome assembly of the parasitoid wasp Eretmocerus hayati.</title>
        <authorList>
            <person name="Zhong Y."/>
            <person name="Liu S."/>
            <person name="Liu Y."/>
        </authorList>
    </citation>
    <scope>NUCLEOTIDE SEQUENCE</scope>
    <source>
        <strain evidence="1">ZJU_SS_LIU_2023</strain>
    </source>
</reference>
<organism evidence="1 2">
    <name type="scientific">Eretmocerus hayati</name>
    <dbReference type="NCBI Taxonomy" id="131215"/>
    <lineage>
        <taxon>Eukaryota</taxon>
        <taxon>Metazoa</taxon>
        <taxon>Ecdysozoa</taxon>
        <taxon>Arthropoda</taxon>
        <taxon>Hexapoda</taxon>
        <taxon>Insecta</taxon>
        <taxon>Pterygota</taxon>
        <taxon>Neoptera</taxon>
        <taxon>Endopterygota</taxon>
        <taxon>Hymenoptera</taxon>
        <taxon>Apocrita</taxon>
        <taxon>Proctotrupomorpha</taxon>
        <taxon>Chalcidoidea</taxon>
        <taxon>Aphelinidae</taxon>
        <taxon>Aphelininae</taxon>
        <taxon>Eretmocerus</taxon>
    </lineage>
</organism>
<dbReference type="Proteomes" id="UP001239111">
    <property type="component" value="Chromosome 4"/>
</dbReference>
<evidence type="ECO:0000313" key="2">
    <source>
        <dbReference type="Proteomes" id="UP001239111"/>
    </source>
</evidence>
<protein>
    <submittedName>
        <fullName evidence="1">Uncharacterized protein</fullName>
    </submittedName>
</protein>
<keyword evidence="2" id="KW-1185">Reference proteome</keyword>
<sequence length="608" mass="71922">MEQKKFVLVFWTKTRNKSVILETDLCPNANEGEVTFAKYGSRRRQKYEVKIVQKSYDERYLSSLQVSSDGDLLPLKRKLPNKNTLDDKVTLKHKADDKNRKRAIVSTKTSAQLANSPSIFVEPGSDGAEEPELTNNSAEVYNRDQACSSGLQKNMKKTNPRILYSDSDEEGSDLRNGREGDYQLASEERFEAEGPTRDFENGEVNESEYERDGRRLVRERPEELEKQAESRNASEEEQRQAEESRREAEERLAELEKQAEERRREAEERRAELERQAEERRREAEERARREEEERLAEVRRREAEERRAELERQAEERRREAEERARREEEERLAEERRREAEERRAELERQAEERRREAEERARREEVERLAEERRREAERQAELARQGDLEREEERLRQAEVRRQRAEERRAELERQLELEDQGVDLQVENEGEGRGAMERRQPDERPRDGAGGDNARVVALDNPPNLQQEQQARQRGNRRGQRRPQRDDQPMIGPVLLAGQAGDGRVLLCNVYNVWIDRGRLTWMQRFFEDPRELTRRLLKELVGEENLREMCARGNSPNTRPVPEEIMNAVEYYVNRTCVRRLTPVQFTNVVNMMCASLRNPRR</sequence>